<sequence length="82" mass="9762">MNWWDRKWNYSLNCRSKAQMIANSDQSLPVITNILRKVLSKPCFLIKKISILFVLVEQAWMLSTILFDKLNHIFADRLICLY</sequence>
<name>A0A1H2CEH3_MUCMA</name>
<dbReference type="Proteomes" id="UP000199679">
    <property type="component" value="Chromosome I"/>
</dbReference>
<protein>
    <submittedName>
        <fullName evidence="1">Uncharacterized protein</fullName>
    </submittedName>
</protein>
<proteinExistence type="predicted"/>
<dbReference type="EMBL" id="LT629740">
    <property type="protein sequence ID" value="SDT68516.1"/>
    <property type="molecule type" value="Genomic_DNA"/>
</dbReference>
<gene>
    <name evidence="1" type="ORF">SAMN05216490_4916</name>
</gene>
<evidence type="ECO:0000313" key="1">
    <source>
        <dbReference type="EMBL" id="SDT68516.1"/>
    </source>
</evidence>
<keyword evidence="2" id="KW-1185">Reference proteome</keyword>
<dbReference type="STRING" id="652787.SAMN05216490_4916"/>
<organism evidence="1 2">
    <name type="scientific">Mucilaginibacter mallensis</name>
    <dbReference type="NCBI Taxonomy" id="652787"/>
    <lineage>
        <taxon>Bacteria</taxon>
        <taxon>Pseudomonadati</taxon>
        <taxon>Bacteroidota</taxon>
        <taxon>Sphingobacteriia</taxon>
        <taxon>Sphingobacteriales</taxon>
        <taxon>Sphingobacteriaceae</taxon>
        <taxon>Mucilaginibacter</taxon>
    </lineage>
</organism>
<accession>A0A1H2CEH3</accession>
<dbReference type="AlphaFoldDB" id="A0A1H2CEH3"/>
<reference evidence="1 2" key="1">
    <citation type="submission" date="2016-10" db="EMBL/GenBank/DDBJ databases">
        <authorList>
            <person name="de Groot N.N."/>
        </authorList>
    </citation>
    <scope>NUCLEOTIDE SEQUENCE [LARGE SCALE GENOMIC DNA]</scope>
    <source>
        <strain evidence="1 2">MP1X4</strain>
    </source>
</reference>
<evidence type="ECO:0000313" key="2">
    <source>
        <dbReference type="Proteomes" id="UP000199679"/>
    </source>
</evidence>